<evidence type="ECO:0000313" key="1">
    <source>
        <dbReference type="EnsemblMetazoa" id="OVOC2445.1"/>
    </source>
</evidence>
<dbReference type="EnsemblMetazoa" id="OVOC2445.1">
    <property type="protein sequence ID" value="OVOC2445.1"/>
    <property type="gene ID" value="WBGene00239254"/>
</dbReference>
<sequence length="115" mass="13299">MCEEERVVHKRNNTISILNQYISDLMISKQLLNKLATLFNCCSTNVSSDIIMAGVTKKISEIGIGSINFRMKIKMELNQWILFLRSSSKWVKKRNRNSDGSRMMPDDQQNLCILK</sequence>
<organism evidence="1 2">
    <name type="scientific">Onchocerca volvulus</name>
    <dbReference type="NCBI Taxonomy" id="6282"/>
    <lineage>
        <taxon>Eukaryota</taxon>
        <taxon>Metazoa</taxon>
        <taxon>Ecdysozoa</taxon>
        <taxon>Nematoda</taxon>
        <taxon>Chromadorea</taxon>
        <taxon>Rhabditida</taxon>
        <taxon>Spirurina</taxon>
        <taxon>Spiruromorpha</taxon>
        <taxon>Filarioidea</taxon>
        <taxon>Onchocercidae</taxon>
        <taxon>Onchocerca</taxon>
    </lineage>
</organism>
<keyword evidence="2" id="KW-1185">Reference proteome</keyword>
<reference evidence="2" key="1">
    <citation type="submission" date="2013-10" db="EMBL/GenBank/DDBJ databases">
        <title>Genome sequencing of Onchocerca volvulus.</title>
        <authorList>
            <person name="Cotton J."/>
            <person name="Tsai J."/>
            <person name="Stanley E."/>
            <person name="Tracey A."/>
            <person name="Holroyd N."/>
            <person name="Lustigman S."/>
            <person name="Berriman M."/>
        </authorList>
    </citation>
    <scope>NUCLEOTIDE SEQUENCE</scope>
</reference>
<protein>
    <submittedName>
        <fullName evidence="1">Uncharacterized protein</fullName>
    </submittedName>
</protein>
<name>A0A8R1XTS3_ONCVO</name>
<accession>A0A8R1XTS3</accession>
<dbReference type="EMBL" id="CMVM020000074">
    <property type="status" value="NOT_ANNOTATED_CDS"/>
    <property type="molecule type" value="Genomic_DNA"/>
</dbReference>
<dbReference type="Proteomes" id="UP000024404">
    <property type="component" value="Unassembled WGS sequence"/>
</dbReference>
<dbReference type="AlphaFoldDB" id="A0A8R1XTS3"/>
<evidence type="ECO:0000313" key="2">
    <source>
        <dbReference type="Proteomes" id="UP000024404"/>
    </source>
</evidence>
<proteinExistence type="predicted"/>
<reference evidence="1" key="2">
    <citation type="submission" date="2022-06" db="UniProtKB">
        <authorList>
            <consortium name="EnsemblMetazoa"/>
        </authorList>
    </citation>
    <scope>IDENTIFICATION</scope>
</reference>